<comment type="pathway">
    <text evidence="1">Metabolic intermediate biosynthesis; chorismate biosynthesis; chorismate from D-erythrose 4-phosphate and phosphoenolpyruvate: step 4/7.</text>
</comment>
<dbReference type="InterPro" id="IPR013708">
    <property type="entry name" value="Shikimate_DH-bd_N"/>
</dbReference>
<accession>A0A1Y6C5R4</accession>
<keyword evidence="3" id="KW-0028">Amino-acid biosynthesis</keyword>
<dbReference type="GO" id="GO:0019632">
    <property type="term" value="P:shikimate metabolic process"/>
    <property type="evidence" value="ECO:0007669"/>
    <property type="project" value="TreeGrafter"/>
</dbReference>
<keyword evidence="3" id="KW-0057">Aromatic amino acid biosynthesis</keyword>
<dbReference type="SUPFAM" id="SSF51735">
    <property type="entry name" value="NAD(P)-binding Rossmann-fold domains"/>
    <property type="match status" value="1"/>
</dbReference>
<evidence type="ECO:0000259" key="4">
    <source>
        <dbReference type="Pfam" id="PF08501"/>
    </source>
</evidence>
<protein>
    <submittedName>
        <fullName evidence="5">Shikimate dehydrogenase</fullName>
    </submittedName>
</protein>
<dbReference type="GO" id="GO:0009423">
    <property type="term" value="P:chorismate biosynthetic process"/>
    <property type="evidence" value="ECO:0007669"/>
    <property type="project" value="TreeGrafter"/>
</dbReference>
<dbReference type="Gene3D" id="3.40.50.720">
    <property type="entry name" value="NAD(P)-binding Rossmann-like Domain"/>
    <property type="match status" value="1"/>
</dbReference>
<evidence type="ECO:0000313" key="6">
    <source>
        <dbReference type="Proteomes" id="UP000192920"/>
    </source>
</evidence>
<feature type="domain" description="Shikimate dehydrogenase substrate binding N-terminal" evidence="4">
    <location>
        <begin position="12"/>
        <end position="95"/>
    </location>
</feature>
<reference evidence="6" key="1">
    <citation type="submission" date="2017-04" db="EMBL/GenBank/DDBJ databases">
        <authorList>
            <person name="Varghese N."/>
            <person name="Submissions S."/>
        </authorList>
    </citation>
    <scope>NUCLEOTIDE SEQUENCE [LARGE SCALE GENOMIC DNA]</scope>
    <source>
        <strain evidence="6">DSM 22618</strain>
    </source>
</reference>
<dbReference type="GO" id="GO:0005829">
    <property type="term" value="C:cytosol"/>
    <property type="evidence" value="ECO:0007669"/>
    <property type="project" value="TreeGrafter"/>
</dbReference>
<evidence type="ECO:0000256" key="3">
    <source>
        <dbReference type="ARBA" id="ARBA00023141"/>
    </source>
</evidence>
<evidence type="ECO:0000256" key="1">
    <source>
        <dbReference type="ARBA" id="ARBA00004871"/>
    </source>
</evidence>
<keyword evidence="6" id="KW-1185">Reference proteome</keyword>
<dbReference type="PANTHER" id="PTHR21089">
    <property type="entry name" value="SHIKIMATE DEHYDROGENASE"/>
    <property type="match status" value="1"/>
</dbReference>
<dbReference type="InterPro" id="IPR036291">
    <property type="entry name" value="NAD(P)-bd_dom_sf"/>
</dbReference>
<dbReference type="RefSeq" id="WP_085277408.1">
    <property type="nucleotide sequence ID" value="NZ_FXAG01000021.1"/>
</dbReference>
<dbReference type="GO" id="GO:0004764">
    <property type="term" value="F:shikimate 3-dehydrogenase (NADP+) activity"/>
    <property type="evidence" value="ECO:0007669"/>
    <property type="project" value="InterPro"/>
</dbReference>
<organism evidence="5 6">
    <name type="scientific">Pseudogulbenkiania subflava DSM 22618</name>
    <dbReference type="NCBI Taxonomy" id="1123014"/>
    <lineage>
        <taxon>Bacteria</taxon>
        <taxon>Pseudomonadati</taxon>
        <taxon>Pseudomonadota</taxon>
        <taxon>Betaproteobacteria</taxon>
        <taxon>Neisseriales</taxon>
        <taxon>Chromobacteriaceae</taxon>
        <taxon>Pseudogulbenkiania</taxon>
    </lineage>
</organism>
<dbReference type="Proteomes" id="UP000192920">
    <property type="component" value="Unassembled WGS sequence"/>
</dbReference>
<dbReference type="SUPFAM" id="SSF53223">
    <property type="entry name" value="Aminoacid dehydrogenase-like, N-terminal domain"/>
    <property type="match status" value="1"/>
</dbReference>
<evidence type="ECO:0000256" key="2">
    <source>
        <dbReference type="ARBA" id="ARBA00023002"/>
    </source>
</evidence>
<dbReference type="EMBL" id="FXAG01000021">
    <property type="protein sequence ID" value="SMF44480.1"/>
    <property type="molecule type" value="Genomic_DNA"/>
</dbReference>
<name>A0A1Y6C5R4_9NEIS</name>
<sequence>MKITGSTRVYFVIADPIDQVRAPELFNLVFRRYGVDAVVVPLNVKAEDFDATLRTVFKAPNVDGVFLSIPHKPAALTVADRCSRLAQVAGAVNAVRRAPDGALEGDLFDGLGFVKALERADIAYTGKRVLLIGAGGAASAIAAALASCGSAEIAVFDPAGDKAVQLAARIAEAFPVETRAAASNDPAGYDLVVNASPLGMKQGDPVPFDVTRLDAGAAVFDVLMKNQPTPLVRSARARALKAEPGFEMLIQQAPLYLRFFGLEAAAAGIEHDASALRDMIYPKELLDTLQAS</sequence>
<dbReference type="Pfam" id="PF08501">
    <property type="entry name" value="Shikimate_dh_N"/>
    <property type="match status" value="1"/>
</dbReference>
<dbReference type="GO" id="GO:0009073">
    <property type="term" value="P:aromatic amino acid family biosynthetic process"/>
    <property type="evidence" value="ECO:0007669"/>
    <property type="project" value="UniProtKB-KW"/>
</dbReference>
<dbReference type="AlphaFoldDB" id="A0A1Y6C5R4"/>
<dbReference type="InterPro" id="IPR022893">
    <property type="entry name" value="Shikimate_DH_fam"/>
</dbReference>
<dbReference type="GO" id="GO:0050661">
    <property type="term" value="F:NADP binding"/>
    <property type="evidence" value="ECO:0007669"/>
    <property type="project" value="TreeGrafter"/>
</dbReference>
<keyword evidence="2" id="KW-0560">Oxidoreductase</keyword>
<dbReference type="InterPro" id="IPR046346">
    <property type="entry name" value="Aminoacid_DH-like_N_sf"/>
</dbReference>
<evidence type="ECO:0000313" key="5">
    <source>
        <dbReference type="EMBL" id="SMF44480.1"/>
    </source>
</evidence>
<proteinExistence type="predicted"/>
<dbReference type="STRING" id="1123014.SAMN02745746_03309"/>
<gene>
    <name evidence="5" type="ORF">SAMN02745746_03309</name>
</gene>
<dbReference type="PANTHER" id="PTHR21089:SF1">
    <property type="entry name" value="BIFUNCTIONAL 3-DEHYDROQUINATE DEHYDRATASE_SHIKIMATE DEHYDROGENASE, CHLOROPLASTIC"/>
    <property type="match status" value="1"/>
</dbReference>
<dbReference type="Gene3D" id="3.40.50.10860">
    <property type="entry name" value="Leucine Dehydrogenase, chain A, domain 1"/>
    <property type="match status" value="1"/>
</dbReference>